<dbReference type="Gene3D" id="6.10.140.1330">
    <property type="match status" value="1"/>
</dbReference>
<feature type="repeat" description="ANK" evidence="7">
    <location>
        <begin position="722"/>
        <end position="754"/>
    </location>
</feature>
<feature type="compositionally biased region" description="Polar residues" evidence="8">
    <location>
        <begin position="2054"/>
        <end position="2063"/>
    </location>
</feature>
<feature type="transmembrane region" description="Helical" evidence="9">
    <location>
        <begin position="208"/>
        <end position="231"/>
    </location>
</feature>
<feature type="repeat" description="ANK" evidence="7">
    <location>
        <begin position="828"/>
        <end position="860"/>
    </location>
</feature>
<feature type="repeat" description="ANK" evidence="7">
    <location>
        <begin position="1195"/>
        <end position="1227"/>
    </location>
</feature>
<name>A0AAW1R6B2_9CHLO</name>
<dbReference type="SUPFAM" id="SSF48403">
    <property type="entry name" value="Ankyrin repeat"/>
    <property type="match status" value="3"/>
</dbReference>
<feature type="repeat" description="ANK" evidence="7">
    <location>
        <begin position="1612"/>
        <end position="1644"/>
    </location>
</feature>
<feature type="compositionally biased region" description="Low complexity" evidence="8">
    <location>
        <begin position="544"/>
        <end position="564"/>
    </location>
</feature>
<dbReference type="EMBL" id="JALJOR010000001">
    <property type="protein sequence ID" value="KAK9828842.1"/>
    <property type="molecule type" value="Genomic_DNA"/>
</dbReference>
<proteinExistence type="predicted"/>
<gene>
    <name evidence="11" type="ORF">WJX72_002378</name>
</gene>
<feature type="repeat" description="ANK" evidence="7">
    <location>
        <begin position="1161"/>
        <end position="1193"/>
    </location>
</feature>
<evidence type="ECO:0000313" key="11">
    <source>
        <dbReference type="EMBL" id="KAK9828842.1"/>
    </source>
</evidence>
<dbReference type="Pfam" id="PF12796">
    <property type="entry name" value="Ank_2"/>
    <property type="match status" value="8"/>
</dbReference>
<evidence type="ECO:0000259" key="10">
    <source>
        <dbReference type="Pfam" id="PF00999"/>
    </source>
</evidence>
<feature type="repeat" description="ANK" evidence="7">
    <location>
        <begin position="1280"/>
        <end position="1312"/>
    </location>
</feature>
<evidence type="ECO:0000256" key="1">
    <source>
        <dbReference type="ARBA" id="ARBA00004141"/>
    </source>
</evidence>
<feature type="repeat" description="ANK" evidence="7">
    <location>
        <begin position="1579"/>
        <end position="1611"/>
    </location>
</feature>
<dbReference type="SMART" id="SM00248">
    <property type="entry name" value="ANK"/>
    <property type="match status" value="31"/>
</dbReference>
<feature type="compositionally biased region" description="Polar residues" evidence="8">
    <location>
        <begin position="2033"/>
        <end position="2042"/>
    </location>
</feature>
<dbReference type="InterPro" id="IPR036770">
    <property type="entry name" value="Ankyrin_rpt-contain_sf"/>
</dbReference>
<feature type="region of interest" description="Disordered" evidence="8">
    <location>
        <begin position="1782"/>
        <end position="2063"/>
    </location>
</feature>
<feature type="transmembrane region" description="Helical" evidence="9">
    <location>
        <begin position="164"/>
        <end position="188"/>
    </location>
</feature>
<evidence type="ECO:0000256" key="2">
    <source>
        <dbReference type="ARBA" id="ARBA00022692"/>
    </source>
</evidence>
<feature type="repeat" description="ANK" evidence="7">
    <location>
        <begin position="960"/>
        <end position="992"/>
    </location>
</feature>
<feature type="transmembrane region" description="Helical" evidence="9">
    <location>
        <begin position="37"/>
        <end position="56"/>
    </location>
</feature>
<dbReference type="InterPro" id="IPR004709">
    <property type="entry name" value="NaH_exchanger"/>
</dbReference>
<evidence type="ECO:0000313" key="12">
    <source>
        <dbReference type="Proteomes" id="UP001489004"/>
    </source>
</evidence>
<evidence type="ECO:0000256" key="6">
    <source>
        <dbReference type="ARBA" id="ARBA00023136"/>
    </source>
</evidence>
<keyword evidence="5 7" id="KW-0040">ANK repeat</keyword>
<feature type="transmembrane region" description="Helical" evidence="9">
    <location>
        <begin position="290"/>
        <end position="309"/>
    </location>
</feature>
<feature type="transmembrane region" description="Helical" evidence="9">
    <location>
        <begin position="6"/>
        <end position="25"/>
    </location>
</feature>
<feature type="compositionally biased region" description="Low complexity" evidence="8">
    <location>
        <begin position="1944"/>
        <end position="1959"/>
    </location>
</feature>
<feature type="repeat" description="ANK" evidence="7">
    <location>
        <begin position="1026"/>
        <end position="1048"/>
    </location>
</feature>
<feature type="repeat" description="ANK" evidence="7">
    <location>
        <begin position="1061"/>
        <end position="1093"/>
    </location>
</feature>
<dbReference type="InterPro" id="IPR002110">
    <property type="entry name" value="Ankyrin_rpt"/>
</dbReference>
<feature type="compositionally biased region" description="Basic residues" evidence="8">
    <location>
        <begin position="1792"/>
        <end position="1806"/>
    </location>
</feature>
<dbReference type="Gene3D" id="1.25.40.20">
    <property type="entry name" value="Ankyrin repeat-containing domain"/>
    <property type="match status" value="10"/>
</dbReference>
<feature type="repeat" description="ANK" evidence="7">
    <location>
        <begin position="1094"/>
        <end position="1126"/>
    </location>
</feature>
<reference evidence="11 12" key="1">
    <citation type="journal article" date="2024" name="Nat. Commun.">
        <title>Phylogenomics reveals the evolutionary origins of lichenization in chlorophyte algae.</title>
        <authorList>
            <person name="Puginier C."/>
            <person name="Libourel C."/>
            <person name="Otte J."/>
            <person name="Skaloud P."/>
            <person name="Haon M."/>
            <person name="Grisel S."/>
            <person name="Petersen M."/>
            <person name="Berrin J.G."/>
            <person name="Delaux P.M."/>
            <person name="Dal Grande F."/>
            <person name="Keller J."/>
        </authorList>
    </citation>
    <scope>NUCLEOTIDE SEQUENCE [LARGE SCALE GENOMIC DNA]</scope>
    <source>
        <strain evidence="11 12">SAG 2043</strain>
    </source>
</reference>
<dbReference type="Pfam" id="PF00999">
    <property type="entry name" value="Na_H_Exchanger"/>
    <property type="match status" value="1"/>
</dbReference>
<feature type="compositionally biased region" description="Polar residues" evidence="8">
    <location>
        <begin position="1965"/>
        <end position="1979"/>
    </location>
</feature>
<feature type="repeat" description="ANK" evidence="7">
    <location>
        <begin position="1513"/>
        <end position="1545"/>
    </location>
</feature>
<dbReference type="GO" id="GO:0016020">
    <property type="term" value="C:membrane"/>
    <property type="evidence" value="ECO:0007669"/>
    <property type="project" value="UniProtKB-SubCell"/>
</dbReference>
<feature type="domain" description="Cation/H+ exchanger transmembrane" evidence="10">
    <location>
        <begin position="17"/>
        <end position="435"/>
    </location>
</feature>
<feature type="region of interest" description="Disordered" evidence="8">
    <location>
        <begin position="498"/>
        <end position="567"/>
    </location>
</feature>
<feature type="transmembrane region" description="Helical" evidence="9">
    <location>
        <begin position="98"/>
        <end position="122"/>
    </location>
</feature>
<feature type="region of interest" description="Disordered" evidence="8">
    <location>
        <begin position="2144"/>
        <end position="2198"/>
    </location>
</feature>
<dbReference type="Proteomes" id="UP001489004">
    <property type="component" value="Unassembled WGS sequence"/>
</dbReference>
<feature type="repeat" description="ANK" evidence="7">
    <location>
        <begin position="1546"/>
        <end position="1578"/>
    </location>
</feature>
<feature type="compositionally biased region" description="Polar residues" evidence="8">
    <location>
        <begin position="1932"/>
        <end position="1943"/>
    </location>
</feature>
<feature type="repeat" description="ANK" evidence="7">
    <location>
        <begin position="1313"/>
        <end position="1345"/>
    </location>
</feature>
<dbReference type="PANTHER" id="PTHR24126">
    <property type="entry name" value="ANKYRIN REPEAT, PH AND SEC7 DOMAIN CONTAINING PROTEIN SECG-RELATED"/>
    <property type="match status" value="1"/>
</dbReference>
<feature type="repeat" description="ANK" evidence="7">
    <location>
        <begin position="688"/>
        <end position="721"/>
    </location>
</feature>
<dbReference type="PROSITE" id="PS50297">
    <property type="entry name" value="ANK_REP_REGION"/>
    <property type="match status" value="24"/>
</dbReference>
<feature type="repeat" description="ANK" evidence="7">
    <location>
        <begin position="1346"/>
        <end position="1378"/>
    </location>
</feature>
<comment type="caution">
    <text evidence="11">The sequence shown here is derived from an EMBL/GenBank/DDBJ whole genome shotgun (WGS) entry which is preliminary data.</text>
</comment>
<dbReference type="PRINTS" id="PR01415">
    <property type="entry name" value="ANKYRIN"/>
</dbReference>
<protein>
    <recommendedName>
        <fullName evidence="10">Cation/H+ exchanger transmembrane domain-containing protein</fullName>
    </recommendedName>
</protein>
<feature type="repeat" description="ANK" evidence="7">
    <location>
        <begin position="927"/>
        <end position="959"/>
    </location>
</feature>
<evidence type="ECO:0000256" key="7">
    <source>
        <dbReference type="PROSITE-ProRule" id="PRU00023"/>
    </source>
</evidence>
<feature type="compositionally biased region" description="Acidic residues" evidence="8">
    <location>
        <begin position="1812"/>
        <end position="1822"/>
    </location>
</feature>
<evidence type="ECO:0000256" key="4">
    <source>
        <dbReference type="ARBA" id="ARBA00022989"/>
    </source>
</evidence>
<feature type="repeat" description="ANK" evidence="7">
    <location>
        <begin position="894"/>
        <end position="926"/>
    </location>
</feature>
<feature type="transmembrane region" description="Helical" evidence="9">
    <location>
        <begin position="411"/>
        <end position="430"/>
    </location>
</feature>
<keyword evidence="4 9" id="KW-1133">Transmembrane helix</keyword>
<feature type="repeat" description="ANK" evidence="7">
    <location>
        <begin position="1645"/>
        <end position="1677"/>
    </location>
</feature>
<dbReference type="GO" id="GO:0015385">
    <property type="term" value="F:sodium:proton antiporter activity"/>
    <property type="evidence" value="ECO:0007669"/>
    <property type="project" value="InterPro"/>
</dbReference>
<feature type="transmembrane region" description="Helical" evidence="9">
    <location>
        <begin position="134"/>
        <end position="157"/>
    </location>
</feature>
<keyword evidence="6 9" id="KW-0472">Membrane</keyword>
<dbReference type="PRINTS" id="PR01084">
    <property type="entry name" value="NAHEXCHNGR"/>
</dbReference>
<accession>A0AAW1R6B2</accession>
<organism evidence="11 12">
    <name type="scientific">[Myrmecia] bisecta</name>
    <dbReference type="NCBI Taxonomy" id="41462"/>
    <lineage>
        <taxon>Eukaryota</taxon>
        <taxon>Viridiplantae</taxon>
        <taxon>Chlorophyta</taxon>
        <taxon>core chlorophytes</taxon>
        <taxon>Trebouxiophyceae</taxon>
        <taxon>Trebouxiales</taxon>
        <taxon>Trebouxiaceae</taxon>
        <taxon>Myrmecia</taxon>
    </lineage>
</organism>
<feature type="transmembrane region" description="Helical" evidence="9">
    <location>
        <begin position="375"/>
        <end position="395"/>
    </location>
</feature>
<feature type="compositionally biased region" description="Polar residues" evidence="8">
    <location>
        <begin position="527"/>
        <end position="537"/>
    </location>
</feature>
<dbReference type="GO" id="GO:0006885">
    <property type="term" value="P:regulation of pH"/>
    <property type="evidence" value="ECO:0007669"/>
    <property type="project" value="InterPro"/>
</dbReference>
<dbReference type="Pfam" id="PF00023">
    <property type="entry name" value="Ank"/>
    <property type="match status" value="4"/>
</dbReference>
<evidence type="ECO:0000256" key="5">
    <source>
        <dbReference type="ARBA" id="ARBA00023043"/>
    </source>
</evidence>
<feature type="repeat" description="ANK" evidence="7">
    <location>
        <begin position="1228"/>
        <end position="1279"/>
    </location>
</feature>
<evidence type="ECO:0000256" key="9">
    <source>
        <dbReference type="SAM" id="Phobius"/>
    </source>
</evidence>
<feature type="region of interest" description="Disordered" evidence="8">
    <location>
        <begin position="1740"/>
        <end position="1760"/>
    </location>
</feature>
<keyword evidence="12" id="KW-1185">Reference proteome</keyword>
<dbReference type="InterPro" id="IPR006153">
    <property type="entry name" value="Cation/H_exchanger_TM"/>
</dbReference>
<feature type="repeat" description="ANK" evidence="7">
    <location>
        <begin position="1447"/>
        <end position="1479"/>
    </location>
</feature>
<feature type="transmembrane region" description="Helical" evidence="9">
    <location>
        <begin position="243"/>
        <end position="270"/>
    </location>
</feature>
<feature type="repeat" description="ANK" evidence="7">
    <location>
        <begin position="993"/>
        <end position="1025"/>
    </location>
</feature>
<evidence type="ECO:0000256" key="8">
    <source>
        <dbReference type="SAM" id="MobiDB-lite"/>
    </source>
</evidence>
<keyword evidence="2 9" id="KW-0812">Transmembrane</keyword>
<comment type="subcellular location">
    <subcellularLocation>
        <location evidence="1">Membrane</location>
        <topology evidence="1">Multi-pass membrane protein</topology>
    </subcellularLocation>
</comment>
<feature type="repeat" description="ANK" evidence="7">
    <location>
        <begin position="755"/>
        <end position="787"/>
    </location>
</feature>
<dbReference type="PANTHER" id="PTHR24126:SF14">
    <property type="entry name" value="ANK_REP_REGION DOMAIN-CONTAINING PROTEIN"/>
    <property type="match status" value="1"/>
</dbReference>
<feature type="repeat" description="ANK" evidence="7">
    <location>
        <begin position="861"/>
        <end position="893"/>
    </location>
</feature>
<dbReference type="PROSITE" id="PS50088">
    <property type="entry name" value="ANK_REPEAT"/>
    <property type="match status" value="26"/>
</dbReference>
<feature type="repeat" description="ANK" evidence="7">
    <location>
        <begin position="654"/>
        <end position="678"/>
    </location>
</feature>
<feature type="repeat" description="ANK" evidence="7">
    <location>
        <begin position="1480"/>
        <end position="1512"/>
    </location>
</feature>
<evidence type="ECO:0000256" key="3">
    <source>
        <dbReference type="ARBA" id="ARBA00022737"/>
    </source>
</evidence>
<feature type="compositionally biased region" description="Low complexity" evidence="8">
    <location>
        <begin position="1846"/>
        <end position="1863"/>
    </location>
</feature>
<sequence length="2198" mass="231568">MEEQLVGGVIFSVMLIFSLLLGHWLHLTRFKWATEGSVALLVGLLAGGLFVAFFELRKQSVPGHLLKFESNVFLNVLIPPIIFNAGMSIKKKLFFANFVTLALFGIVGTFASTAFIGAGSLFTLRALNLVQGQSILVGLALGAIFSSTDSVATLQVLNQDTHPMLFSLVFGEGVCNDATAIVLLGAVSKIQYADQLTIASVGNILVNFSYLFMCSLALGIVVGLLSALIINKMFKVHSTDREVLLVGLMGFMAYALAQICNLSGIFAVFFCGITMSHYTWHSLSPSAKVLTIYIFRILSFLAEVFLFLYSGFDMWNTTLWHEGRRTQHGAVGKVVMLTLSLLIQVLVSRAAFVSLLCLLANCWRTVRISLRDAIVIWWAGVMRGAITIALTYHFFYESTKQSEMPKAERQIIVAAATGVILITTVGFGALTKPFAGWVLHEPADPTLFHTHVSSEFFSHPLLTAVSSAPPREEARSWLHHVWRMYDSRLLQPLFGGRKRGIHHQEPHSPGGPLNRLVSEGKRRMSEQHTAYTTQPHTSAGALTPPGSGQQGAGAAVSQPSSSQPKDGWDAYVAENWLPALQLAYGPQWREQFGGEHLLYAGCDASKWLPVDYRTLQHAQAVGATSRASQDEASSVVWLEDASQPGHAIPPVSLQYCSALHLAAFYGHAAVVEVLLQAGNCDARAGNLQGCTPLHLAAHQGHTDVVARLCRTPSCEIDAADKQGRTALHHAAALGQDGAVMELWARGCNIEPADLEGWTALHHAAEAGHVGVVSKLVIAGSHVQRYEAHGLTAGHLAARHGFPQVLEKLLLAGYAVDTLGGVNAMHGSGGSTALHLAAQNGHYEMVEKLLAAGADPKKLDYRGCSALQCAAEGGHASVFNRLLEAGCDPEAKDNMGATVLHAAAQGGNWQIIDTLLNLGANPGAKTKYGRNVLHYAAYGGTHMVVDRLVEMGCDLNAQDDEGNSPWHAGAEGGSVAVVQRMLDSGCDVHAANNIGCTALHYAARAGCLDIVELLLEKGADLRAVCEEGETALHYAAEMGHKDVVGRLLRDADLELVNMRDDGQWSALHYAAEQLNVDVVHLLIKAGADVTTQTVEGWSALHLAAKEQCTAAVRALLAAGCDASLKDVEGCTALHYAVQLSDMDLFNALYTQPGESVNDPDSKGYTVLHYAVDGGSPDIVGILLFTGHGVDVEGAPNTFSPLHLAAKKGHIELMPFLLKAGYKADALAPDGRSPLHYAALDSTASWAMPTLLPVLRRSLVNHAAVANVLIEAGANAHAVDESGCTALHYGAGSGDLAIMQQLMSLGVDIQLRDASGWTPLVWASSGGHSGVLTKLLVAGADITVVDRTGRTALHWAAEKGHVEAVSVLVAAMAEANMDLHALDSEGLSAAQLGAVKGFVDVVAKVLDRSRTKDEKNLTALHLAIQNGLDSLVRSLLALPSCDINARDTDGLAALHWAASTGASGILSQLVGAGCDVDAPTNDGWTALHEAANNGHVDVVRQLLNAASQVNAKTSNGSTALHNAAANGHAQIAQLLLDAGADCDIQALSGTTALYNAATGGHLEVANMLIKADAELDLHTTTGSTALHTAASNGHTAVVEKLVEAGCDMDVQAQNGSTALHNAAANGHAAVAEVLTATGCDCDIQNSNGNTALHVASSKGHLEVVEVLLKAGADPHIKNSKTWCAVHSAAGCGHFEVVLRLVQHGAVWRNRLDCDVIKMVCRKSSYKPSYVEGRLRLAEKERQRFRNKGGAAGSAASLRNGPSHEELEQLEALANANMAALLQEEAAQKESQEKKRSKKKKAKKKKGRKGSSQAGEDEDAAEDGSGEVSAADGEDRDSLCRADSPDQNAGAEAAADGEAAAAVEATEQAEAEMEPVPVAGSGQKAGKSDGLSEPVAALRHASSNGDVDPASLPGSPRGSSPWRGNRPRQRAEPPSSEQPANTRSYLQQAPSPSKQMPQQQQQHKGSADPSQRSSSYPGSASGMQPLGFDRRSAAQPSPYGSSDGKMGVQHGPPQSPGRQERSNVLQPAGAALHPNSLPTQQQLRSQPPKADVPPATESVSGFVTGTGLSANAAPWQPNAVQGAATAGAPVSTLPRPTEMVDWSFQAMAHTASGGLPNGPITGSLGSLAPLHNGIGHLHAGASRLGLQPRPVQQGRSHSLDDSLGGMGGLGDSMSRSIAATRQRLGHNDATAGRGHQAPSGT</sequence>
<keyword evidence="3" id="KW-0677">Repeat</keyword>
<feature type="transmembrane region" description="Helical" evidence="9">
    <location>
        <begin position="330"/>
        <end position="355"/>
    </location>
</feature>